<dbReference type="PANTHER" id="PTHR43640:SF1">
    <property type="entry name" value="THIOREDOXIN-DEPENDENT PEROXIREDOXIN"/>
    <property type="match status" value="1"/>
</dbReference>
<dbReference type="SUPFAM" id="SSF52833">
    <property type="entry name" value="Thioredoxin-like"/>
    <property type="match status" value="1"/>
</dbReference>
<dbReference type="InterPro" id="IPR036249">
    <property type="entry name" value="Thioredoxin-like_sf"/>
</dbReference>
<dbReference type="Pfam" id="PF00578">
    <property type="entry name" value="AhpC-TSA"/>
    <property type="match status" value="1"/>
</dbReference>
<keyword evidence="3" id="KW-1185">Reference proteome</keyword>
<reference evidence="2 3" key="1">
    <citation type="submission" date="2017-05" db="EMBL/GenBank/DDBJ databases">
        <authorList>
            <person name="Varghese N."/>
            <person name="Submissions S."/>
        </authorList>
    </citation>
    <scope>NUCLEOTIDE SEQUENCE [LARGE SCALE GENOMIC DNA]</scope>
    <source>
        <strain evidence="2 3">DSM 21342</strain>
    </source>
</reference>
<sequence length="196" mass="22397">MDLCIAAINKKWTFASKYQLIYFMNIGDRLPAFSLPGVNGEMHNQYEYADRYALLIMFTNNSCPVSAAYRSRIKALLKRYEEDNLGIIRVNSTAKNSPSESMVEMKKLYDELNLSHVYVMDEDQEFAKLFGAAKVPEAYLFNSKRELVYKGAIDDCWENESMVTRVYLEDAIEAALDGIDVDYPEVTAVGCDIDFQ</sequence>
<dbReference type="RefSeq" id="WP_142604457.1">
    <property type="nucleotide sequence ID" value="NZ_FXSZ01000009.1"/>
</dbReference>
<gene>
    <name evidence="2" type="ORF">SAMN06265350_10955</name>
</gene>
<dbReference type="Proteomes" id="UP000315971">
    <property type="component" value="Unassembled WGS sequence"/>
</dbReference>
<dbReference type="InterPro" id="IPR013766">
    <property type="entry name" value="Thioredoxin_domain"/>
</dbReference>
<feature type="domain" description="Thioredoxin" evidence="1">
    <location>
        <begin position="24"/>
        <end position="177"/>
    </location>
</feature>
<dbReference type="GO" id="GO:0016209">
    <property type="term" value="F:antioxidant activity"/>
    <property type="evidence" value="ECO:0007669"/>
    <property type="project" value="InterPro"/>
</dbReference>
<name>A0A521DXP5_9SPHI</name>
<dbReference type="GO" id="GO:0016491">
    <property type="term" value="F:oxidoreductase activity"/>
    <property type="evidence" value="ECO:0007669"/>
    <property type="project" value="InterPro"/>
</dbReference>
<dbReference type="OrthoDB" id="9809746at2"/>
<evidence type="ECO:0000313" key="3">
    <source>
        <dbReference type="Proteomes" id="UP000315971"/>
    </source>
</evidence>
<dbReference type="PROSITE" id="PS51352">
    <property type="entry name" value="THIOREDOXIN_2"/>
    <property type="match status" value="1"/>
</dbReference>
<dbReference type="EMBL" id="FXSZ01000009">
    <property type="protein sequence ID" value="SMO76514.1"/>
    <property type="molecule type" value="Genomic_DNA"/>
</dbReference>
<accession>A0A521DXP5</accession>
<organism evidence="2 3">
    <name type="scientific">Solitalea koreensis</name>
    <dbReference type="NCBI Taxonomy" id="543615"/>
    <lineage>
        <taxon>Bacteria</taxon>
        <taxon>Pseudomonadati</taxon>
        <taxon>Bacteroidota</taxon>
        <taxon>Sphingobacteriia</taxon>
        <taxon>Sphingobacteriales</taxon>
        <taxon>Sphingobacteriaceae</taxon>
        <taxon>Solitalea</taxon>
    </lineage>
</organism>
<evidence type="ECO:0000259" key="1">
    <source>
        <dbReference type="PROSITE" id="PS51352"/>
    </source>
</evidence>
<dbReference type="PANTHER" id="PTHR43640">
    <property type="entry name" value="OS07G0260300 PROTEIN"/>
    <property type="match status" value="1"/>
</dbReference>
<proteinExistence type="predicted"/>
<dbReference type="CDD" id="cd02969">
    <property type="entry name" value="PRX_like1"/>
    <property type="match status" value="1"/>
</dbReference>
<dbReference type="AlphaFoldDB" id="A0A521DXP5"/>
<evidence type="ECO:0000313" key="2">
    <source>
        <dbReference type="EMBL" id="SMO76514.1"/>
    </source>
</evidence>
<dbReference type="InterPro" id="IPR000866">
    <property type="entry name" value="AhpC/TSA"/>
</dbReference>
<protein>
    <submittedName>
        <fullName evidence="2">AhpC/TSA family protein</fullName>
    </submittedName>
</protein>
<dbReference type="Gene3D" id="3.40.30.10">
    <property type="entry name" value="Glutaredoxin"/>
    <property type="match status" value="1"/>
</dbReference>
<dbReference type="InterPro" id="IPR047262">
    <property type="entry name" value="PRX-like1"/>
</dbReference>